<reference evidence="1" key="1">
    <citation type="journal article" date="2023" name="Mol. Phylogenet. Evol.">
        <title>Genome-scale phylogeny and comparative genomics of the fungal order Sordariales.</title>
        <authorList>
            <person name="Hensen N."/>
            <person name="Bonometti L."/>
            <person name="Westerberg I."/>
            <person name="Brannstrom I.O."/>
            <person name="Guillou S."/>
            <person name="Cros-Aarteil S."/>
            <person name="Calhoun S."/>
            <person name="Haridas S."/>
            <person name="Kuo A."/>
            <person name="Mondo S."/>
            <person name="Pangilinan J."/>
            <person name="Riley R."/>
            <person name="LaButti K."/>
            <person name="Andreopoulos B."/>
            <person name="Lipzen A."/>
            <person name="Chen C."/>
            <person name="Yan M."/>
            <person name="Daum C."/>
            <person name="Ng V."/>
            <person name="Clum A."/>
            <person name="Steindorff A."/>
            <person name="Ohm R.A."/>
            <person name="Martin F."/>
            <person name="Silar P."/>
            <person name="Natvig D.O."/>
            <person name="Lalanne C."/>
            <person name="Gautier V."/>
            <person name="Ament-Velasquez S.L."/>
            <person name="Kruys A."/>
            <person name="Hutchinson M.I."/>
            <person name="Powell A.J."/>
            <person name="Barry K."/>
            <person name="Miller A.N."/>
            <person name="Grigoriev I.V."/>
            <person name="Debuchy R."/>
            <person name="Gladieux P."/>
            <person name="Hiltunen Thoren M."/>
            <person name="Johannesson H."/>
        </authorList>
    </citation>
    <scope>NUCLEOTIDE SEQUENCE</scope>
    <source>
        <strain evidence="1">CBS 955.72</strain>
    </source>
</reference>
<sequence>MTASITALVTIIAQMAAGIQKLHAFWSSVADAPASLRGLLADIQLVRDLFNGIKSSITYHNASHGIMELMSKLLGRSLLELKSLKNLVKTVLLGGRDNPTKIAWKLIKARLKAEKFKAYRERLELAKLTLVLAHGYASQ</sequence>
<keyword evidence="2" id="KW-1185">Reference proteome</keyword>
<comment type="caution">
    <text evidence="1">The sequence shown here is derived from an EMBL/GenBank/DDBJ whole genome shotgun (WGS) entry which is preliminary data.</text>
</comment>
<protein>
    <recommendedName>
        <fullName evidence="3">Fungal N-terminal domain-containing protein</fullName>
    </recommendedName>
</protein>
<evidence type="ECO:0000313" key="2">
    <source>
        <dbReference type="Proteomes" id="UP001275084"/>
    </source>
</evidence>
<dbReference type="AlphaFoldDB" id="A0AAJ0HSJ2"/>
<reference evidence="1" key="2">
    <citation type="submission" date="2023-06" db="EMBL/GenBank/DDBJ databases">
        <authorList>
            <consortium name="Lawrence Berkeley National Laboratory"/>
            <person name="Haridas S."/>
            <person name="Hensen N."/>
            <person name="Bonometti L."/>
            <person name="Westerberg I."/>
            <person name="Brannstrom I.O."/>
            <person name="Guillou S."/>
            <person name="Cros-Aarteil S."/>
            <person name="Calhoun S."/>
            <person name="Kuo A."/>
            <person name="Mondo S."/>
            <person name="Pangilinan J."/>
            <person name="Riley R."/>
            <person name="Labutti K."/>
            <person name="Andreopoulos B."/>
            <person name="Lipzen A."/>
            <person name="Chen C."/>
            <person name="Yanf M."/>
            <person name="Daum C."/>
            <person name="Ng V."/>
            <person name="Clum A."/>
            <person name="Steindorff A."/>
            <person name="Ohm R."/>
            <person name="Martin F."/>
            <person name="Silar P."/>
            <person name="Natvig D."/>
            <person name="Lalanne C."/>
            <person name="Gautier V."/>
            <person name="Ament-Velasquez S.L."/>
            <person name="Kruys A."/>
            <person name="Hutchinson M.I."/>
            <person name="Powell A.J."/>
            <person name="Barry K."/>
            <person name="Miller A.N."/>
            <person name="Grigoriev I.V."/>
            <person name="Debuchy R."/>
            <person name="Gladieux P."/>
            <person name="Thoren M.H."/>
            <person name="Johannesson H."/>
        </authorList>
    </citation>
    <scope>NUCLEOTIDE SEQUENCE</scope>
    <source>
        <strain evidence="1">CBS 955.72</strain>
    </source>
</reference>
<evidence type="ECO:0000313" key="1">
    <source>
        <dbReference type="EMBL" id="KAK3360654.1"/>
    </source>
</evidence>
<dbReference type="EMBL" id="JAUIQD010000002">
    <property type="protein sequence ID" value="KAK3360654.1"/>
    <property type="molecule type" value="Genomic_DNA"/>
</dbReference>
<gene>
    <name evidence="1" type="ORF">B0T25DRAFT_565537</name>
</gene>
<proteinExistence type="predicted"/>
<accession>A0AAJ0HSJ2</accession>
<organism evidence="1 2">
    <name type="scientific">Lasiosphaeria hispida</name>
    <dbReference type="NCBI Taxonomy" id="260671"/>
    <lineage>
        <taxon>Eukaryota</taxon>
        <taxon>Fungi</taxon>
        <taxon>Dikarya</taxon>
        <taxon>Ascomycota</taxon>
        <taxon>Pezizomycotina</taxon>
        <taxon>Sordariomycetes</taxon>
        <taxon>Sordariomycetidae</taxon>
        <taxon>Sordariales</taxon>
        <taxon>Lasiosphaeriaceae</taxon>
        <taxon>Lasiosphaeria</taxon>
    </lineage>
</organism>
<dbReference type="Proteomes" id="UP001275084">
    <property type="component" value="Unassembled WGS sequence"/>
</dbReference>
<evidence type="ECO:0008006" key="3">
    <source>
        <dbReference type="Google" id="ProtNLM"/>
    </source>
</evidence>
<name>A0AAJ0HSJ2_9PEZI</name>